<name>A0A916WP75_9SPHN</name>
<evidence type="ECO:0008006" key="5">
    <source>
        <dbReference type="Google" id="ProtNLM"/>
    </source>
</evidence>
<comment type="caution">
    <text evidence="3">The sequence shown here is derived from an EMBL/GenBank/DDBJ whole genome shotgun (WGS) entry which is preliminary data.</text>
</comment>
<evidence type="ECO:0000256" key="1">
    <source>
        <dbReference type="SAM" id="MobiDB-lite"/>
    </source>
</evidence>
<keyword evidence="2" id="KW-0732">Signal</keyword>
<evidence type="ECO:0000256" key="2">
    <source>
        <dbReference type="SAM" id="SignalP"/>
    </source>
</evidence>
<evidence type="ECO:0000313" key="4">
    <source>
        <dbReference type="Proteomes" id="UP000623067"/>
    </source>
</evidence>
<proteinExistence type="predicted"/>
<dbReference type="PROSITE" id="PS51257">
    <property type="entry name" value="PROKAR_LIPOPROTEIN"/>
    <property type="match status" value="1"/>
</dbReference>
<feature type="region of interest" description="Disordered" evidence="1">
    <location>
        <begin position="44"/>
        <end position="65"/>
    </location>
</feature>
<feature type="signal peptide" evidence="2">
    <location>
        <begin position="1"/>
        <end position="26"/>
    </location>
</feature>
<protein>
    <recommendedName>
        <fullName evidence="5">Lipoprotein</fullName>
    </recommendedName>
</protein>
<reference evidence="3" key="2">
    <citation type="submission" date="2020-09" db="EMBL/GenBank/DDBJ databases">
        <authorList>
            <person name="Sun Q."/>
            <person name="Zhou Y."/>
        </authorList>
    </citation>
    <scope>NUCLEOTIDE SEQUENCE</scope>
    <source>
        <strain evidence="3">CGMCC 1.15330</strain>
    </source>
</reference>
<feature type="chain" id="PRO_5037295258" description="Lipoprotein" evidence="2">
    <location>
        <begin position="27"/>
        <end position="139"/>
    </location>
</feature>
<reference evidence="3" key="1">
    <citation type="journal article" date="2014" name="Int. J. Syst. Evol. Microbiol.">
        <title>Complete genome sequence of Corynebacterium casei LMG S-19264T (=DSM 44701T), isolated from a smear-ripened cheese.</title>
        <authorList>
            <consortium name="US DOE Joint Genome Institute (JGI-PGF)"/>
            <person name="Walter F."/>
            <person name="Albersmeier A."/>
            <person name="Kalinowski J."/>
            <person name="Ruckert C."/>
        </authorList>
    </citation>
    <scope>NUCLEOTIDE SEQUENCE</scope>
    <source>
        <strain evidence="3">CGMCC 1.15330</strain>
    </source>
</reference>
<sequence length="139" mass="14760">MRIAVIATCLLVAGCAAGGAPSSSRAAGDPVSYDSKRRLSDALKGLTPGQPQTCLPLGRSPSSESFGSTVLYRFGRNEVWRNDTGPGCERMGQNGDVMVVRTPIGRFCRGDIVQLVDRVSGFPSGSCAFGDFIPYRRAK</sequence>
<accession>A0A916WP75</accession>
<dbReference type="RefSeq" id="WP_188656933.1">
    <property type="nucleotide sequence ID" value="NZ_BMIH01000001.1"/>
</dbReference>
<dbReference type="EMBL" id="BMIH01000001">
    <property type="protein sequence ID" value="GGB17307.1"/>
    <property type="molecule type" value="Genomic_DNA"/>
</dbReference>
<keyword evidence="4" id="KW-1185">Reference proteome</keyword>
<dbReference type="AlphaFoldDB" id="A0A916WP75"/>
<dbReference type="Proteomes" id="UP000623067">
    <property type="component" value="Unassembled WGS sequence"/>
</dbReference>
<gene>
    <name evidence="3" type="ORF">GCM10011380_03530</name>
</gene>
<evidence type="ECO:0000313" key="3">
    <source>
        <dbReference type="EMBL" id="GGB17307.1"/>
    </source>
</evidence>
<organism evidence="3 4">
    <name type="scientific">Sphingomonas metalli</name>
    <dbReference type="NCBI Taxonomy" id="1779358"/>
    <lineage>
        <taxon>Bacteria</taxon>
        <taxon>Pseudomonadati</taxon>
        <taxon>Pseudomonadota</taxon>
        <taxon>Alphaproteobacteria</taxon>
        <taxon>Sphingomonadales</taxon>
        <taxon>Sphingomonadaceae</taxon>
        <taxon>Sphingomonas</taxon>
    </lineage>
</organism>